<dbReference type="OrthoDB" id="9794948at2"/>
<dbReference type="RefSeq" id="WP_109685705.1">
    <property type="nucleotide sequence ID" value="NZ_QGDN01000001.1"/>
</dbReference>
<dbReference type="InterPro" id="IPR007396">
    <property type="entry name" value="TR_PAI2-type"/>
</dbReference>
<dbReference type="Pfam" id="PF04299">
    <property type="entry name" value="FMN_bind_2"/>
    <property type="match status" value="1"/>
</dbReference>
<proteinExistence type="predicted"/>
<dbReference type="PANTHER" id="PTHR35802">
    <property type="entry name" value="PROTEASE SYNTHASE AND SPORULATION PROTEIN PAI 2"/>
    <property type="match status" value="1"/>
</dbReference>
<organism evidence="1 2">
    <name type="scientific">Branchiibius hedensis</name>
    <dbReference type="NCBI Taxonomy" id="672460"/>
    <lineage>
        <taxon>Bacteria</taxon>
        <taxon>Bacillati</taxon>
        <taxon>Actinomycetota</taxon>
        <taxon>Actinomycetes</taxon>
        <taxon>Micrococcales</taxon>
        <taxon>Dermacoccaceae</taxon>
        <taxon>Branchiibius</taxon>
    </lineage>
</organism>
<accession>A0A2Y8ZSB1</accession>
<name>A0A2Y8ZSB1_9MICO</name>
<dbReference type="AlphaFoldDB" id="A0A2Y8ZSB1"/>
<evidence type="ECO:0000313" key="1">
    <source>
        <dbReference type="EMBL" id="SSA34834.1"/>
    </source>
</evidence>
<dbReference type="Gene3D" id="2.30.110.10">
    <property type="entry name" value="Electron Transport, Fmn-binding Protein, Chain A"/>
    <property type="match status" value="1"/>
</dbReference>
<dbReference type="InterPro" id="IPR012349">
    <property type="entry name" value="Split_barrel_FMN-bd"/>
</dbReference>
<sequence>MVYLPEHDAAADAGAVVELLRNAPLAALVTSDGRQLAADHVPLLLEGDVESGRLIGHVARANPLWHNGRHEGESLAIFNGAQHYVSPTWYPSKEQHHRVVPTWNYLIAHVYGEVVVHDDERWVRAAVAKLTKAMESQRPQPWRMADAPANYLTGQLGNVVGIEIAIARVVAKFKVSAARSVDDRLGAAEGIAGEPDGLAATDLVTAMRDVTGDD</sequence>
<dbReference type="PIRSF" id="PIRSF010372">
    <property type="entry name" value="PaiB"/>
    <property type="match status" value="1"/>
</dbReference>
<dbReference type="PANTHER" id="PTHR35802:SF1">
    <property type="entry name" value="PROTEASE SYNTHASE AND SPORULATION PROTEIN PAI 2"/>
    <property type="match status" value="1"/>
</dbReference>
<dbReference type="SUPFAM" id="SSF50475">
    <property type="entry name" value="FMN-binding split barrel"/>
    <property type="match status" value="1"/>
</dbReference>
<keyword evidence="2" id="KW-1185">Reference proteome</keyword>
<gene>
    <name evidence="1" type="ORF">SAMN04489750_2164</name>
</gene>
<reference evidence="2" key="1">
    <citation type="submission" date="2016-10" db="EMBL/GenBank/DDBJ databases">
        <authorList>
            <person name="Varghese N."/>
            <person name="Submissions S."/>
        </authorList>
    </citation>
    <scope>NUCLEOTIDE SEQUENCE [LARGE SCALE GENOMIC DNA]</scope>
    <source>
        <strain evidence="2">DSM 22951</strain>
    </source>
</reference>
<evidence type="ECO:0000313" key="2">
    <source>
        <dbReference type="Proteomes" id="UP000250028"/>
    </source>
</evidence>
<protein>
    <submittedName>
        <fullName evidence="1">Negative transcriptional regulator, PaiB family</fullName>
    </submittedName>
</protein>
<dbReference type="EMBL" id="UESZ01000001">
    <property type="protein sequence ID" value="SSA34834.1"/>
    <property type="molecule type" value="Genomic_DNA"/>
</dbReference>
<dbReference type="Proteomes" id="UP000250028">
    <property type="component" value="Unassembled WGS sequence"/>
</dbReference>